<dbReference type="FunFam" id="1.20.1250.20:FF:000185">
    <property type="entry name" value="sodium-dependent lysophosphatidylcholine symporter 1 isoform X1"/>
    <property type="match status" value="1"/>
</dbReference>
<evidence type="ECO:0000256" key="17">
    <source>
        <dbReference type="ARBA" id="ARBA00036686"/>
    </source>
</evidence>
<dbReference type="FunFam" id="1.20.1250.20:FF:000183">
    <property type="entry name" value="sodium-dependent lysophosphatidylcholine symporter 1 isoform X2"/>
    <property type="match status" value="1"/>
</dbReference>
<keyword evidence="13" id="KW-0325">Glycoprotein</keyword>
<evidence type="ECO:0000256" key="13">
    <source>
        <dbReference type="ARBA" id="ARBA00023180"/>
    </source>
</evidence>
<dbReference type="Gene3D" id="1.20.1250.20">
    <property type="entry name" value="MFS general substrate transporter like domains"/>
    <property type="match status" value="1"/>
</dbReference>
<comment type="subcellular location">
    <subcellularLocation>
        <location evidence="2">Cell membrane</location>
        <topology evidence="2">Multi-pass membrane protein</topology>
    </subcellularLocation>
    <subcellularLocation>
        <location evidence="1">Endoplasmic reticulum membrane</location>
        <topology evidence="1">Multi-pass membrane protein</topology>
    </subcellularLocation>
</comment>
<evidence type="ECO:0000313" key="22">
    <source>
        <dbReference type="Proteomes" id="UP000694389"/>
    </source>
</evidence>
<comment type="catalytic activity">
    <reaction evidence="18">
        <text>a 1-acyl-sn-glycero-3-phosphoethanolamine(in) + Na(+)(in) = a 1-acyl-sn-glycero-3-phosphoethanolamine(out) + Na(+)(out)</text>
        <dbReference type="Rhea" id="RHEA:43868"/>
        <dbReference type="ChEBI" id="CHEBI:29101"/>
        <dbReference type="ChEBI" id="CHEBI:64381"/>
    </reaction>
</comment>
<accession>A0A8C4F957</accession>
<dbReference type="Pfam" id="PF13347">
    <property type="entry name" value="MFS_2"/>
    <property type="match status" value="1"/>
</dbReference>
<sequence length="406" mass="45142">QTGRPVQTAAKERNRLSVCNKICYAIGGAPYQITGCALGFFLQIYLLDVAQLDPFYASIILFVGRAWDAITDPTVGFLVSRSPWTRFGRMLPWILISTPLAVLAYFLIWYVPPFEDGKVLWYLFFYCIFQTLQTCFHVPYSALTMFISSEQKERDSATAYRMTVEVLGTVLGTAVQGQIVGMANAPCLPGPEPVISLEHTKVAYMIASGVICLIYFLCAIVVFFGVREQKGKPMGFFQGIKLVMGHGPYAKLVMVFLFTSLAFMLLEGNFALFCSSTLGFRNDFQNILLVIMLSATLAIPFWQWFLTRFGKKTAVYVGTLSVVPFMILVVCLKSNLIVTYIVSFAAGVGLATAFLLPWSMLPDVVDDFQVQNPDSTGHEALFYSFYVFFTKFASGVSLGISTLSLE</sequence>
<dbReference type="GO" id="GO:0140329">
    <property type="term" value="P:lysophospholipid translocation"/>
    <property type="evidence" value="ECO:0007669"/>
    <property type="project" value="TreeGrafter"/>
</dbReference>
<keyword evidence="8" id="KW-0769">Symport</keyword>
<feature type="transmembrane region" description="Helical" evidence="20">
    <location>
        <begin position="287"/>
        <end position="307"/>
    </location>
</feature>
<organism evidence="21 22">
    <name type="scientific">Dicentrarchus labrax</name>
    <name type="common">European seabass</name>
    <name type="synonym">Morone labrax</name>
    <dbReference type="NCBI Taxonomy" id="13489"/>
    <lineage>
        <taxon>Eukaryota</taxon>
        <taxon>Metazoa</taxon>
        <taxon>Chordata</taxon>
        <taxon>Craniata</taxon>
        <taxon>Vertebrata</taxon>
        <taxon>Euteleostomi</taxon>
        <taxon>Actinopterygii</taxon>
        <taxon>Neopterygii</taxon>
        <taxon>Teleostei</taxon>
        <taxon>Neoteleostei</taxon>
        <taxon>Acanthomorphata</taxon>
        <taxon>Eupercaria</taxon>
        <taxon>Moronidae</taxon>
        <taxon>Dicentrarchus</taxon>
    </lineage>
</organism>
<keyword evidence="5" id="KW-1003">Cell membrane</keyword>
<evidence type="ECO:0000256" key="8">
    <source>
        <dbReference type="ARBA" id="ARBA00022847"/>
    </source>
</evidence>
<dbReference type="Ensembl" id="ENSDLAT00005032907.2">
    <property type="protein sequence ID" value="ENSDLAP00005030801.1"/>
    <property type="gene ID" value="ENSDLAG00005013609.2"/>
</dbReference>
<feature type="transmembrane region" description="Helical" evidence="20">
    <location>
        <begin position="56"/>
        <end position="79"/>
    </location>
</feature>
<feature type="transmembrane region" description="Helical" evidence="20">
    <location>
        <begin position="91"/>
        <end position="111"/>
    </location>
</feature>
<comment type="catalytic activity">
    <reaction evidence="15">
        <text>1-(9Z-octadecenoyl)-sn-glycero-3-phosphocholine(in) + Na(+)(in) = 1-(9Z-octadecenoyl)-sn-glycero-3-phosphocholine(out) + Na(+)(out)</text>
        <dbReference type="Rhea" id="RHEA:43856"/>
        <dbReference type="ChEBI" id="CHEBI:28610"/>
        <dbReference type="ChEBI" id="CHEBI:29101"/>
    </reaction>
</comment>
<evidence type="ECO:0000256" key="19">
    <source>
        <dbReference type="ARBA" id="ARBA00058849"/>
    </source>
</evidence>
<gene>
    <name evidence="21" type="primary">mfsd2ab</name>
</gene>
<comment type="catalytic activity">
    <reaction evidence="16">
        <text>1-(4Z,7Z,10Z,13Z,16Z,19Z-docosahexaenoyl)-sn-glycero-3-phosphocholine(in) + Na(+)(in) = 1-(4Z,7Z,10Z,13Z,16Z,19Z-docosahexaenoyl)-sn-glycero-3-phosphocholine(out) + Na(+)(out)</text>
        <dbReference type="Rhea" id="RHEA:43860"/>
        <dbReference type="ChEBI" id="CHEBI:29101"/>
        <dbReference type="ChEBI" id="CHEBI:73873"/>
    </reaction>
</comment>
<keyword evidence="22" id="KW-1185">Reference proteome</keyword>
<feature type="transmembrane region" description="Helical" evidence="20">
    <location>
        <begin position="202"/>
        <end position="226"/>
    </location>
</feature>
<keyword evidence="4" id="KW-0813">Transport</keyword>
<evidence type="ECO:0000256" key="1">
    <source>
        <dbReference type="ARBA" id="ARBA00004477"/>
    </source>
</evidence>
<evidence type="ECO:0000256" key="20">
    <source>
        <dbReference type="SAM" id="Phobius"/>
    </source>
</evidence>
<dbReference type="GO" id="GO:1990379">
    <property type="term" value="P:lipid transport across blood-brain barrier"/>
    <property type="evidence" value="ECO:0007669"/>
    <property type="project" value="TreeGrafter"/>
</dbReference>
<dbReference type="InterPro" id="IPR036259">
    <property type="entry name" value="MFS_trans_sf"/>
</dbReference>
<evidence type="ECO:0000256" key="6">
    <source>
        <dbReference type="ARBA" id="ARBA00022692"/>
    </source>
</evidence>
<protein>
    <submittedName>
        <fullName evidence="21">MFSD2 lysolipid transporter A, lysophospholipid b</fullName>
    </submittedName>
</protein>
<dbReference type="PANTHER" id="PTHR11328">
    <property type="entry name" value="MAJOR FACILITATOR SUPERFAMILY DOMAIN-CONTAINING PROTEIN"/>
    <property type="match status" value="1"/>
</dbReference>
<evidence type="ECO:0000256" key="15">
    <source>
        <dbReference type="ARBA" id="ARBA00035930"/>
    </source>
</evidence>
<keyword evidence="7" id="KW-0256">Endoplasmic reticulum</keyword>
<comment type="catalytic activity">
    <reaction evidence="14">
        <text>1-hexadecanoyl-sn-glycero-3-phosphocholine(in) + Na(+)(in) = 1-hexadecanoyl-sn-glycero-3-phosphocholine(out) + Na(+)(out)</text>
        <dbReference type="Rhea" id="RHEA:43864"/>
        <dbReference type="ChEBI" id="CHEBI:29101"/>
        <dbReference type="ChEBI" id="CHEBI:72998"/>
    </reaction>
</comment>
<name>A0A8C4F957_DICLA</name>
<keyword evidence="11 20" id="KW-0472">Membrane</keyword>
<evidence type="ECO:0000256" key="14">
    <source>
        <dbReference type="ARBA" id="ARBA00035893"/>
    </source>
</evidence>
<dbReference type="GO" id="GO:0005789">
    <property type="term" value="C:endoplasmic reticulum membrane"/>
    <property type="evidence" value="ECO:0007669"/>
    <property type="project" value="UniProtKB-SubCell"/>
</dbReference>
<dbReference type="InterPro" id="IPR039672">
    <property type="entry name" value="MFS_2"/>
</dbReference>
<reference evidence="21" key="2">
    <citation type="submission" date="2025-09" db="UniProtKB">
        <authorList>
            <consortium name="Ensembl"/>
        </authorList>
    </citation>
    <scope>IDENTIFICATION</scope>
</reference>
<evidence type="ECO:0000256" key="10">
    <source>
        <dbReference type="ARBA" id="ARBA00023055"/>
    </source>
</evidence>
<dbReference type="GeneTree" id="ENSGT00390000005318"/>
<evidence type="ECO:0000256" key="2">
    <source>
        <dbReference type="ARBA" id="ARBA00004651"/>
    </source>
</evidence>
<evidence type="ECO:0000256" key="5">
    <source>
        <dbReference type="ARBA" id="ARBA00022475"/>
    </source>
</evidence>
<evidence type="ECO:0000256" key="16">
    <source>
        <dbReference type="ARBA" id="ARBA00036185"/>
    </source>
</evidence>
<dbReference type="GO" id="GO:0051978">
    <property type="term" value="F:lysophospholipid:sodium symporter activity"/>
    <property type="evidence" value="ECO:0007669"/>
    <property type="project" value="TreeGrafter"/>
</dbReference>
<feature type="transmembrane region" description="Helical" evidence="20">
    <location>
        <begin position="123"/>
        <end position="147"/>
    </location>
</feature>
<evidence type="ECO:0000256" key="18">
    <source>
        <dbReference type="ARBA" id="ARBA00036741"/>
    </source>
</evidence>
<evidence type="ECO:0000256" key="11">
    <source>
        <dbReference type="ARBA" id="ARBA00023136"/>
    </source>
</evidence>
<comment type="function">
    <text evidence="19">Sodium-dependent lysophosphatidylcholine (LPC) symporter, which plays an essential role for blood-brain barrier formation and function. Specifically expressed in endothelium of the blood-brain barrier of micro-vessels and transports LPC into the brain. Transport of LPC is essential because it constitutes the major mechanism by which docosahexaenoic acid (DHA), an omega-3 fatty acid that is essential for normal brain growth and cognitive function, enters the brain. Transports LPC carrying long-chain fatty acids such LPC oleate and LPC palmitate with a minimum acyl chain length of 14 carbons. Does not transport docosahexaenoic acid in unesterified fatty acid.</text>
</comment>
<evidence type="ECO:0000256" key="7">
    <source>
        <dbReference type="ARBA" id="ARBA00022824"/>
    </source>
</evidence>
<evidence type="ECO:0000256" key="3">
    <source>
        <dbReference type="ARBA" id="ARBA00008335"/>
    </source>
</evidence>
<proteinExistence type="inferred from homology"/>
<feature type="transmembrane region" description="Helical" evidence="20">
    <location>
        <begin position="246"/>
        <end position="266"/>
    </location>
</feature>
<dbReference type="GO" id="GO:0005886">
    <property type="term" value="C:plasma membrane"/>
    <property type="evidence" value="ECO:0007669"/>
    <property type="project" value="UniProtKB-SubCell"/>
</dbReference>
<dbReference type="Proteomes" id="UP000694389">
    <property type="component" value="Unassembled WGS sequence"/>
</dbReference>
<keyword evidence="10" id="KW-0445">Lipid transport</keyword>
<dbReference type="GO" id="GO:0008643">
    <property type="term" value="P:carbohydrate transport"/>
    <property type="evidence" value="ECO:0007669"/>
    <property type="project" value="InterPro"/>
</dbReference>
<feature type="transmembrane region" description="Helical" evidence="20">
    <location>
        <begin position="313"/>
        <end position="332"/>
    </location>
</feature>
<dbReference type="GO" id="GO:0015245">
    <property type="term" value="F:fatty acid transmembrane transporter activity"/>
    <property type="evidence" value="ECO:0007669"/>
    <property type="project" value="TreeGrafter"/>
</dbReference>
<feature type="transmembrane region" description="Helical" evidence="20">
    <location>
        <begin position="337"/>
        <end position="360"/>
    </location>
</feature>
<dbReference type="PANTHER" id="PTHR11328:SF29">
    <property type="entry name" value="SODIUM-DEPENDENT LYSOPHOSPHATIDYLCHOLINE SYMPORTER 1"/>
    <property type="match status" value="1"/>
</dbReference>
<dbReference type="AlphaFoldDB" id="A0A8C4F957"/>
<feature type="transmembrane region" description="Helical" evidence="20">
    <location>
        <begin position="22"/>
        <end position="44"/>
    </location>
</feature>
<comment type="catalytic activity">
    <reaction evidence="17">
        <text>a 1-acyl-sn-glycero-3-phosphocholine(in) + Na(+)(in) = a 1-acyl-sn-glycero-3-phosphocholine(out) + Na(+)(out)</text>
        <dbReference type="Rhea" id="RHEA:44376"/>
        <dbReference type="ChEBI" id="CHEBI:29101"/>
        <dbReference type="ChEBI" id="CHEBI:58168"/>
    </reaction>
</comment>
<evidence type="ECO:0000313" key="21">
    <source>
        <dbReference type="Ensembl" id="ENSDLAP00005030801.1"/>
    </source>
</evidence>
<dbReference type="SUPFAM" id="SSF103473">
    <property type="entry name" value="MFS general substrate transporter"/>
    <property type="match status" value="1"/>
</dbReference>
<evidence type="ECO:0000256" key="4">
    <source>
        <dbReference type="ARBA" id="ARBA00022448"/>
    </source>
</evidence>
<evidence type="ECO:0000256" key="12">
    <source>
        <dbReference type="ARBA" id="ARBA00023157"/>
    </source>
</evidence>
<keyword evidence="6 20" id="KW-0812">Transmembrane</keyword>
<keyword evidence="12" id="KW-1015">Disulfide bond</keyword>
<keyword evidence="9 20" id="KW-1133">Transmembrane helix</keyword>
<reference evidence="21" key="1">
    <citation type="submission" date="2025-08" db="UniProtKB">
        <authorList>
            <consortium name="Ensembl"/>
        </authorList>
    </citation>
    <scope>IDENTIFICATION</scope>
</reference>
<feature type="transmembrane region" description="Helical" evidence="20">
    <location>
        <begin position="380"/>
        <end position="405"/>
    </location>
</feature>
<comment type="similarity">
    <text evidence="3">Belongs to the major facilitator superfamily.</text>
</comment>
<evidence type="ECO:0000256" key="9">
    <source>
        <dbReference type="ARBA" id="ARBA00022989"/>
    </source>
</evidence>